<evidence type="ECO:0000256" key="2">
    <source>
        <dbReference type="ARBA" id="ARBA00023125"/>
    </source>
</evidence>
<dbReference type="InterPro" id="IPR018060">
    <property type="entry name" value="HTH_AraC"/>
</dbReference>
<dbReference type="InterPro" id="IPR009057">
    <property type="entry name" value="Homeodomain-like_sf"/>
</dbReference>
<dbReference type="EMBL" id="JAESND010000006">
    <property type="protein sequence ID" value="MBM3116813.1"/>
    <property type="molecule type" value="Genomic_DNA"/>
</dbReference>
<keyword evidence="6" id="KW-1185">Reference proteome</keyword>
<comment type="caution">
    <text evidence="5">The sequence shown here is derived from an EMBL/GenBank/DDBJ whole genome shotgun (WGS) entry which is preliminary data.</text>
</comment>
<gene>
    <name evidence="5" type="ORF">JMJ54_13315</name>
</gene>
<dbReference type="Gene3D" id="1.10.10.60">
    <property type="entry name" value="Homeodomain-like"/>
    <property type="match status" value="2"/>
</dbReference>
<proteinExistence type="predicted"/>
<dbReference type="Pfam" id="PF12833">
    <property type="entry name" value="HTH_18"/>
    <property type="match status" value="1"/>
</dbReference>
<evidence type="ECO:0000256" key="3">
    <source>
        <dbReference type="ARBA" id="ARBA00023163"/>
    </source>
</evidence>
<sequence length="291" mass="31572">MPDTPLPPSVDRLSPLLDRFRVRAQLFHTGALCGVSLFEQQPGRAFLHVLRRGEMEVVHTGNDGLAPRLIVDEPTLLFYPRAITHAFHNPPVDGSDFTCATLRFDGDEHNPLVQALPSLILLPLRQVTGLEQTLNLLFAETDRSRCGSRLLADRLFEVVLIQLLRWLIDHPDAAGISSGLVAGLSDPRLARALAAIHAQPGDDWTLAAMATKAGMSRAAFAAGFKQATGQTPASYLSDWRLSLAIGELRAGQPIKVIADALGYSGAPAFSKAFKQRFGAAPRDWLREATAA</sequence>
<dbReference type="PANTHER" id="PTHR46796:SF7">
    <property type="entry name" value="ARAC FAMILY TRANSCRIPTIONAL REGULATOR"/>
    <property type="match status" value="1"/>
</dbReference>
<protein>
    <submittedName>
        <fullName evidence="5">AraC family transcriptional regulator</fullName>
    </submittedName>
</protein>
<evidence type="ECO:0000259" key="4">
    <source>
        <dbReference type="PROSITE" id="PS01124"/>
    </source>
</evidence>
<feature type="domain" description="HTH araC/xylS-type" evidence="4">
    <location>
        <begin position="190"/>
        <end position="287"/>
    </location>
</feature>
<dbReference type="PANTHER" id="PTHR46796">
    <property type="entry name" value="HTH-TYPE TRANSCRIPTIONAL ACTIVATOR RHAS-RELATED"/>
    <property type="match status" value="1"/>
</dbReference>
<dbReference type="PROSITE" id="PS01124">
    <property type="entry name" value="HTH_ARAC_FAMILY_2"/>
    <property type="match status" value="1"/>
</dbReference>
<organism evidence="5 6">
    <name type="scientific">Jeongeupia naejangsanensis</name>
    <dbReference type="NCBI Taxonomy" id="613195"/>
    <lineage>
        <taxon>Bacteria</taxon>
        <taxon>Pseudomonadati</taxon>
        <taxon>Pseudomonadota</taxon>
        <taxon>Betaproteobacteria</taxon>
        <taxon>Neisseriales</taxon>
        <taxon>Chitinibacteraceae</taxon>
        <taxon>Jeongeupia</taxon>
    </lineage>
</organism>
<dbReference type="InterPro" id="IPR050204">
    <property type="entry name" value="AraC_XylS_family_regulators"/>
</dbReference>
<dbReference type="SUPFAM" id="SSF46689">
    <property type="entry name" value="Homeodomain-like"/>
    <property type="match status" value="2"/>
</dbReference>
<keyword evidence="3" id="KW-0804">Transcription</keyword>
<evidence type="ECO:0000256" key="1">
    <source>
        <dbReference type="ARBA" id="ARBA00023015"/>
    </source>
</evidence>
<dbReference type="PROSITE" id="PS00041">
    <property type="entry name" value="HTH_ARAC_FAMILY_1"/>
    <property type="match status" value="1"/>
</dbReference>
<dbReference type="SMART" id="SM00342">
    <property type="entry name" value="HTH_ARAC"/>
    <property type="match status" value="1"/>
</dbReference>
<dbReference type="Pfam" id="PF12852">
    <property type="entry name" value="Cupin_6"/>
    <property type="match status" value="1"/>
</dbReference>
<evidence type="ECO:0000313" key="5">
    <source>
        <dbReference type="EMBL" id="MBM3116813.1"/>
    </source>
</evidence>
<dbReference type="InterPro" id="IPR032783">
    <property type="entry name" value="AraC_lig"/>
</dbReference>
<keyword evidence="2" id="KW-0238">DNA-binding</keyword>
<dbReference type="InterPro" id="IPR018062">
    <property type="entry name" value="HTH_AraC-typ_CS"/>
</dbReference>
<dbReference type="RefSeq" id="WP_203539039.1">
    <property type="nucleotide sequence ID" value="NZ_JAESND010000006.1"/>
</dbReference>
<reference evidence="5 6" key="1">
    <citation type="submission" date="2021-01" db="EMBL/GenBank/DDBJ databases">
        <title>Draft Genome Sequence and Polyhydroxyalkanoate Biosynthetic Potential of Jeongeupia naejangsanensis Type Strain DSM 24253.</title>
        <authorList>
            <person name="Turrini P."/>
            <person name="Artuso I."/>
            <person name="Lugli G.A."/>
            <person name="Frangipani E."/>
            <person name="Ventura M."/>
            <person name="Visca P."/>
        </authorList>
    </citation>
    <scope>NUCLEOTIDE SEQUENCE [LARGE SCALE GENOMIC DNA]</scope>
    <source>
        <strain evidence="5 6">DSM 24253</strain>
    </source>
</reference>
<name>A0ABS2BP30_9NEIS</name>
<dbReference type="Proteomes" id="UP000809431">
    <property type="component" value="Unassembled WGS sequence"/>
</dbReference>
<evidence type="ECO:0000313" key="6">
    <source>
        <dbReference type="Proteomes" id="UP000809431"/>
    </source>
</evidence>
<accession>A0ABS2BP30</accession>
<keyword evidence="1" id="KW-0805">Transcription regulation</keyword>